<dbReference type="OMA" id="DMRTETM"/>
<accession>A0A0S4J8K0</accession>
<dbReference type="EMBL" id="CYKH01001272">
    <property type="protein sequence ID" value="CUG86267.1"/>
    <property type="molecule type" value="Genomic_DNA"/>
</dbReference>
<dbReference type="Proteomes" id="UP000051952">
    <property type="component" value="Unassembled WGS sequence"/>
</dbReference>
<evidence type="ECO:0000313" key="3">
    <source>
        <dbReference type="Proteomes" id="UP000051952"/>
    </source>
</evidence>
<proteinExistence type="predicted"/>
<name>A0A0S4J8K0_BODSA</name>
<evidence type="ECO:0000313" key="2">
    <source>
        <dbReference type="EMBL" id="CUG86267.1"/>
    </source>
</evidence>
<evidence type="ECO:0000256" key="1">
    <source>
        <dbReference type="SAM" id="MobiDB-lite"/>
    </source>
</evidence>
<dbReference type="VEuPathDB" id="TriTrypDB:BSAL_92270"/>
<dbReference type="OrthoDB" id="251938at2759"/>
<sequence length="355" mass="39579">MLGRLRAVGAQESAALSNKADAAMLPSLPSRPLANSQYSADVFSMDTPVKGTSSSLGLPTHATGSVDQQLSHLHGAVERATEEAELLKLAIFNDRVVREERQGVQDEEDAAVEERIRQAEAANDTMRVELQTLRSTMQKTVEMLEAIHQHDVRREMPAQFDEYELDRLVIEVQSTVERVRAEHALLQGRLESMELFAATEEGKRREKLAAIDEGLQRLEEAQKKNIDARKHLPFQPSVSDVSADWLKDAPGRHPTAGATTTPYAPPSSQPHNSYGAIASIAKTIDSFNAVQEESATQSHYHRRQQLEDTLDQFYAMYNPSKRDEVVNILDEYAGAEEELFAALEVHYGCFGYFSQ</sequence>
<feature type="region of interest" description="Disordered" evidence="1">
    <location>
        <begin position="249"/>
        <end position="271"/>
    </location>
</feature>
<keyword evidence="3" id="KW-1185">Reference proteome</keyword>
<dbReference type="AlphaFoldDB" id="A0A0S4J8K0"/>
<protein>
    <submittedName>
        <fullName evidence="2">Uncharacterized protein</fullName>
    </submittedName>
</protein>
<gene>
    <name evidence="2" type="ORF">BSAL_92270</name>
</gene>
<reference evidence="3" key="1">
    <citation type="submission" date="2015-09" db="EMBL/GenBank/DDBJ databases">
        <authorList>
            <consortium name="Pathogen Informatics"/>
        </authorList>
    </citation>
    <scope>NUCLEOTIDE SEQUENCE [LARGE SCALE GENOMIC DNA]</scope>
    <source>
        <strain evidence="3">Lake Konstanz</strain>
    </source>
</reference>
<organism evidence="2 3">
    <name type="scientific">Bodo saltans</name>
    <name type="common">Flagellated protozoan</name>
    <dbReference type="NCBI Taxonomy" id="75058"/>
    <lineage>
        <taxon>Eukaryota</taxon>
        <taxon>Discoba</taxon>
        <taxon>Euglenozoa</taxon>
        <taxon>Kinetoplastea</taxon>
        <taxon>Metakinetoplastina</taxon>
        <taxon>Eubodonida</taxon>
        <taxon>Bodonidae</taxon>
        <taxon>Bodo</taxon>
    </lineage>
</organism>